<comment type="caution">
    <text evidence="1">The sequence shown here is derived from an EMBL/GenBank/DDBJ whole genome shotgun (WGS) entry which is preliminary data.</text>
</comment>
<dbReference type="EMBL" id="MUJZ01023601">
    <property type="protein sequence ID" value="OTF79347.1"/>
    <property type="molecule type" value="Genomic_DNA"/>
</dbReference>
<sequence length="36" mass="4381">MIYHNILKSILAVSIIYRPSVHKVDRIHWNMYKNLN</sequence>
<gene>
    <name evidence="1" type="ORF">BLA29_012621</name>
</gene>
<organism evidence="1 2">
    <name type="scientific">Euroglyphus maynei</name>
    <name type="common">Mayne's house dust mite</name>
    <dbReference type="NCBI Taxonomy" id="6958"/>
    <lineage>
        <taxon>Eukaryota</taxon>
        <taxon>Metazoa</taxon>
        <taxon>Ecdysozoa</taxon>
        <taxon>Arthropoda</taxon>
        <taxon>Chelicerata</taxon>
        <taxon>Arachnida</taxon>
        <taxon>Acari</taxon>
        <taxon>Acariformes</taxon>
        <taxon>Sarcoptiformes</taxon>
        <taxon>Astigmata</taxon>
        <taxon>Psoroptidia</taxon>
        <taxon>Analgoidea</taxon>
        <taxon>Pyroglyphidae</taxon>
        <taxon>Pyroglyphinae</taxon>
        <taxon>Euroglyphus</taxon>
    </lineage>
</organism>
<dbReference type="AlphaFoldDB" id="A0A1Y3BGR9"/>
<evidence type="ECO:0000313" key="2">
    <source>
        <dbReference type="Proteomes" id="UP000194236"/>
    </source>
</evidence>
<dbReference type="Proteomes" id="UP000194236">
    <property type="component" value="Unassembled WGS sequence"/>
</dbReference>
<keyword evidence="2" id="KW-1185">Reference proteome</keyword>
<accession>A0A1Y3BGR9</accession>
<evidence type="ECO:0000313" key="1">
    <source>
        <dbReference type="EMBL" id="OTF79347.1"/>
    </source>
</evidence>
<proteinExistence type="predicted"/>
<reference evidence="1 2" key="1">
    <citation type="submission" date="2017-03" db="EMBL/GenBank/DDBJ databases">
        <title>Genome Survey of Euroglyphus maynei.</title>
        <authorList>
            <person name="Arlian L.G."/>
            <person name="Morgan M.S."/>
            <person name="Rider S.D."/>
        </authorList>
    </citation>
    <scope>NUCLEOTIDE SEQUENCE [LARGE SCALE GENOMIC DNA]</scope>
    <source>
        <strain evidence="1">Arlian Lab</strain>
        <tissue evidence="1">Whole body</tissue>
    </source>
</reference>
<protein>
    <submittedName>
        <fullName evidence="1">Uncharacterized protein</fullName>
    </submittedName>
</protein>
<name>A0A1Y3BGR9_EURMA</name>